<keyword evidence="5" id="KW-1185">Reference proteome</keyword>
<evidence type="ECO:0000313" key="5">
    <source>
        <dbReference type="Proteomes" id="UP000290365"/>
    </source>
</evidence>
<dbReference type="GO" id="GO:0017111">
    <property type="term" value="F:ribonucleoside triphosphate phosphatase activity"/>
    <property type="evidence" value="ECO:0007669"/>
    <property type="project" value="InterPro"/>
</dbReference>
<dbReference type="KEGG" id="kbs:EPA93_36085"/>
<dbReference type="SUPFAM" id="SSF52540">
    <property type="entry name" value="P-loop containing nucleoside triphosphate hydrolases"/>
    <property type="match status" value="1"/>
</dbReference>
<keyword evidence="1" id="KW-0547">Nucleotide-binding</keyword>
<dbReference type="PANTHER" id="PTHR43146">
    <property type="entry name" value="CANCER-RELATED NUCLEOSIDE-TRIPHOSPHATASE"/>
    <property type="match status" value="1"/>
</dbReference>
<dbReference type="InterPro" id="IPR027417">
    <property type="entry name" value="P-loop_NTPase"/>
</dbReference>
<dbReference type="Pfam" id="PF03266">
    <property type="entry name" value="NTPase_1"/>
    <property type="match status" value="1"/>
</dbReference>
<proteinExistence type="predicted"/>
<evidence type="ECO:0000313" key="4">
    <source>
        <dbReference type="EMBL" id="QBD81104.1"/>
    </source>
</evidence>
<gene>
    <name evidence="4" type="ORF">EPA93_36085</name>
</gene>
<keyword evidence="2" id="KW-0378">Hydrolase</keyword>
<dbReference type="GO" id="GO:0005524">
    <property type="term" value="F:ATP binding"/>
    <property type="evidence" value="ECO:0007669"/>
    <property type="project" value="UniProtKB-KW"/>
</dbReference>
<evidence type="ECO:0000256" key="2">
    <source>
        <dbReference type="ARBA" id="ARBA00022801"/>
    </source>
</evidence>
<dbReference type="Gene3D" id="3.40.50.300">
    <property type="entry name" value="P-loop containing nucleotide triphosphate hydrolases"/>
    <property type="match status" value="1"/>
</dbReference>
<dbReference type="Proteomes" id="UP000290365">
    <property type="component" value="Chromosome"/>
</dbReference>
<dbReference type="InterPro" id="IPR004948">
    <property type="entry name" value="Nuc-triphosphatase_THEP1"/>
</dbReference>
<evidence type="ECO:0000256" key="1">
    <source>
        <dbReference type="ARBA" id="ARBA00022741"/>
    </source>
</evidence>
<sequence length="180" mass="20283">MKQAYMLTGKPRVGKTNLIRAIIVKLGKERCGGFYTEEIRDERFLGSEARRGFRLVTLDGKEGILAHVDFSSELRLGRYGLNLACLEAIGVPALTRAWAADKLLVIDEIGLIQAYSDLFRHAIIKLLADAHPFLSTIAIEPHPWLDNLKQHHGVELYKLTPENYQATLIQLSSQLRPLLH</sequence>
<protein>
    <submittedName>
        <fullName evidence="4">AAA family ATPase</fullName>
    </submittedName>
</protein>
<dbReference type="PANTHER" id="PTHR43146:SF1">
    <property type="entry name" value="CANCER-RELATED NUCLEOSIDE-TRIPHOSPHATASE"/>
    <property type="match status" value="1"/>
</dbReference>
<dbReference type="RefSeq" id="WP_129892166.1">
    <property type="nucleotide sequence ID" value="NZ_CP035758.1"/>
</dbReference>
<accession>A0A4P6JZE1</accession>
<dbReference type="EMBL" id="CP035758">
    <property type="protein sequence ID" value="QBD81104.1"/>
    <property type="molecule type" value="Genomic_DNA"/>
</dbReference>
<evidence type="ECO:0000256" key="3">
    <source>
        <dbReference type="ARBA" id="ARBA00022840"/>
    </source>
</evidence>
<organism evidence="4 5">
    <name type="scientific">Ktedonosporobacter rubrisoli</name>
    <dbReference type="NCBI Taxonomy" id="2509675"/>
    <lineage>
        <taxon>Bacteria</taxon>
        <taxon>Bacillati</taxon>
        <taxon>Chloroflexota</taxon>
        <taxon>Ktedonobacteria</taxon>
        <taxon>Ktedonobacterales</taxon>
        <taxon>Ktedonosporobacteraceae</taxon>
        <taxon>Ktedonosporobacter</taxon>
    </lineage>
</organism>
<keyword evidence="3" id="KW-0067">ATP-binding</keyword>
<name>A0A4P6JZE1_KTERU</name>
<reference evidence="4 5" key="1">
    <citation type="submission" date="2019-01" db="EMBL/GenBank/DDBJ databases">
        <title>Ktedonosporobacter rubrisoli SCAWS-G2.</title>
        <authorList>
            <person name="Huang Y."/>
            <person name="Yan B."/>
        </authorList>
    </citation>
    <scope>NUCLEOTIDE SEQUENCE [LARGE SCALE GENOMIC DNA]</scope>
    <source>
        <strain evidence="4 5">SCAWS-G2</strain>
    </source>
</reference>
<dbReference type="AlphaFoldDB" id="A0A4P6JZE1"/>
<dbReference type="OrthoDB" id="9786803at2"/>